<reference evidence="1 2" key="1">
    <citation type="submission" date="2022-01" db="EMBL/GenBank/DDBJ databases">
        <title>Whole genome-based taxonomy of the Shewanellaceae.</title>
        <authorList>
            <person name="Martin-Rodriguez A.J."/>
        </authorList>
    </citation>
    <scope>NUCLEOTIDE SEQUENCE [LARGE SCALE GENOMIC DNA]</scope>
    <source>
        <strain evidence="1 2">DSM 21332</strain>
    </source>
</reference>
<name>A0ABT0N276_9GAMM</name>
<comment type="caution">
    <text evidence="1">The sequence shown here is derived from an EMBL/GenBank/DDBJ whole genome shotgun (WGS) entry which is preliminary data.</text>
</comment>
<dbReference type="Pfam" id="PF22352">
    <property type="entry name" value="K319L-like_PKD"/>
    <property type="match status" value="1"/>
</dbReference>
<dbReference type="SUPFAM" id="SSF49299">
    <property type="entry name" value="PKD domain"/>
    <property type="match status" value="1"/>
</dbReference>
<evidence type="ECO:0000313" key="2">
    <source>
        <dbReference type="Proteomes" id="UP001202831"/>
    </source>
</evidence>
<dbReference type="InterPro" id="IPR035986">
    <property type="entry name" value="PKD_dom_sf"/>
</dbReference>
<sequence length="794" mass="86425">MKRNLVFPFAVVMGLSACGGSDDAVEVMPEPVNQAPAINFSIPETTFEKSSVNLNSGATDTDGSISSYLWSQTAGPDVEFNAESASIEFVAPNVTETTTLTFELTVTDDDGATTSQSVSLDIQRVELEIALVGQVVPERYANGIVDLTYGIDSAQGDISSDGSYSVIIKIDDDTPETTVAKLVARADADDPVTLVVLQPRQFGPLTGGEQAVSSNSVIQQDVQATGGPDISVMTTAAYSIMLNANGGEEITDEDVLTEVEQQVSVDVLLETAAVAQLVVEGTVALPEGSSDMSELLADNSSYNELVTEIETESPGIIADTATEIAEDPANLPDVDPNDLPSTFYIGEAAAPTFVNRGTAGKYSLNANGQGSAITSRGGISFDWSTEGNRIILENIDAPASTYFPVINESLGFSSEEVSILLSNGYFQIQVDTTPLVEEWSLLSEGARVDSYRVKRTTLTQSELITIDGVNYQSSTTDEGIYDWHLVKSTPEEFVFSEEMLSSDWVLPIYSNEDSASTYKMLGERVTFTADGKGSTGFTEKSFTWTIDTGKLRMQFLDFSQELTITSRVNSDIGVSVTVETSDLQFIKAELASAYSTPDTVNFDTGAEKYWQTTINNWNLISWDGERLKACWDESSYDACYNSYWSLFGFQLNGDAGVKVQSWESPLEIDWDFSSPLSLIKDNGKLTMNHDYSGCGLPNDSVCRYREWELVKVTEGRLGRRIYVLEYDERTTNYNGQTSVVSIGPRINMYEEIDIDYFKTTAPENLQPNTSNTLLNSIGRLTVAPSNSAQPDGTR</sequence>
<proteinExistence type="predicted"/>
<dbReference type="EMBL" id="JAKIKT010000001">
    <property type="protein sequence ID" value="MCL2912529.1"/>
    <property type="molecule type" value="Genomic_DNA"/>
</dbReference>
<dbReference type="Proteomes" id="UP001202831">
    <property type="component" value="Unassembled WGS sequence"/>
</dbReference>
<organism evidence="1 2">
    <name type="scientific">Shewanella corallii</name>
    <dbReference type="NCBI Taxonomy" id="560080"/>
    <lineage>
        <taxon>Bacteria</taxon>
        <taxon>Pseudomonadati</taxon>
        <taxon>Pseudomonadota</taxon>
        <taxon>Gammaproteobacteria</taxon>
        <taxon>Alteromonadales</taxon>
        <taxon>Shewanellaceae</taxon>
        <taxon>Shewanella</taxon>
    </lineage>
</organism>
<dbReference type="Gene3D" id="2.60.40.3010">
    <property type="match status" value="1"/>
</dbReference>
<evidence type="ECO:0000313" key="1">
    <source>
        <dbReference type="EMBL" id="MCL2912529.1"/>
    </source>
</evidence>
<accession>A0ABT0N276</accession>
<protein>
    <recommendedName>
        <fullName evidence="3">PKD/Chitinase domain-containing protein</fullName>
    </recommendedName>
</protein>
<dbReference type="RefSeq" id="WP_249247355.1">
    <property type="nucleotide sequence ID" value="NZ_JAKIKT010000001.1"/>
</dbReference>
<evidence type="ECO:0008006" key="3">
    <source>
        <dbReference type="Google" id="ProtNLM"/>
    </source>
</evidence>
<gene>
    <name evidence="1" type="ORF">L2725_01810</name>
</gene>
<dbReference type="PROSITE" id="PS51257">
    <property type="entry name" value="PROKAR_LIPOPROTEIN"/>
    <property type="match status" value="1"/>
</dbReference>
<keyword evidence="2" id="KW-1185">Reference proteome</keyword>